<dbReference type="Pfam" id="PF20398">
    <property type="entry name" value="DUF6691"/>
    <property type="match status" value="1"/>
</dbReference>
<keyword evidence="1" id="KW-0472">Membrane</keyword>
<reference evidence="2 3" key="1">
    <citation type="journal article" date="2015" name="Stand. Genomic Sci.">
        <title>Genomic Encyclopedia of Bacterial and Archaeal Type Strains, Phase III: the genomes of soil and plant-associated and newly described type strains.</title>
        <authorList>
            <person name="Whitman W.B."/>
            <person name="Woyke T."/>
            <person name="Klenk H.P."/>
            <person name="Zhou Y."/>
            <person name="Lilburn T.G."/>
            <person name="Beck B.J."/>
            <person name="De Vos P."/>
            <person name="Vandamme P."/>
            <person name="Eisen J.A."/>
            <person name="Garrity G."/>
            <person name="Hugenholtz P."/>
            <person name="Kyrpides N.C."/>
        </authorList>
    </citation>
    <scope>NUCLEOTIDE SEQUENCE [LARGE SCALE GENOMIC DNA]</scope>
    <source>
        <strain evidence="2 3">CGMCC 1.10822</strain>
    </source>
</reference>
<gene>
    <name evidence="2" type="ORF">IP91_04988</name>
</gene>
<evidence type="ECO:0000313" key="2">
    <source>
        <dbReference type="EMBL" id="TWI60793.1"/>
    </source>
</evidence>
<keyword evidence="1" id="KW-0812">Transmembrane</keyword>
<accession>A0A562QVY1</accession>
<comment type="caution">
    <text evidence="2">The sequence shown here is derived from an EMBL/GenBank/DDBJ whole genome shotgun (WGS) entry which is preliminary data.</text>
</comment>
<evidence type="ECO:0000256" key="1">
    <source>
        <dbReference type="SAM" id="Phobius"/>
    </source>
</evidence>
<evidence type="ECO:0008006" key="4">
    <source>
        <dbReference type="Google" id="ProtNLM"/>
    </source>
</evidence>
<dbReference type="EMBL" id="VLLB01000014">
    <property type="protein sequence ID" value="TWI60793.1"/>
    <property type="molecule type" value="Genomic_DNA"/>
</dbReference>
<protein>
    <recommendedName>
        <fullName evidence="4">YeeE/YedE family protein</fullName>
    </recommendedName>
</protein>
<dbReference type="AlphaFoldDB" id="A0A562QVY1"/>
<evidence type="ECO:0000313" key="3">
    <source>
        <dbReference type="Proteomes" id="UP000318431"/>
    </source>
</evidence>
<feature type="transmembrane region" description="Helical" evidence="1">
    <location>
        <begin position="41"/>
        <end position="61"/>
    </location>
</feature>
<dbReference type="OrthoDB" id="9790409at2"/>
<feature type="transmembrane region" description="Helical" evidence="1">
    <location>
        <begin position="106"/>
        <end position="133"/>
    </location>
</feature>
<proteinExistence type="predicted"/>
<keyword evidence="1" id="KW-1133">Transmembrane helix</keyword>
<feature type="transmembrane region" description="Helical" evidence="1">
    <location>
        <begin position="82"/>
        <end position="100"/>
    </location>
</feature>
<dbReference type="Proteomes" id="UP000318431">
    <property type="component" value="Unassembled WGS sequence"/>
</dbReference>
<keyword evidence="3" id="KW-1185">Reference proteome</keyword>
<organism evidence="2 3">
    <name type="scientific">Pseudoduganella lurida</name>
    <dbReference type="NCBI Taxonomy" id="1036180"/>
    <lineage>
        <taxon>Bacteria</taxon>
        <taxon>Pseudomonadati</taxon>
        <taxon>Pseudomonadota</taxon>
        <taxon>Betaproteobacteria</taxon>
        <taxon>Burkholderiales</taxon>
        <taxon>Oxalobacteraceae</taxon>
        <taxon>Telluria group</taxon>
        <taxon>Pseudoduganella</taxon>
    </lineage>
</organism>
<dbReference type="InterPro" id="IPR046513">
    <property type="entry name" value="DUF6691"/>
</dbReference>
<dbReference type="RefSeq" id="WP_145653154.1">
    <property type="nucleotide sequence ID" value="NZ_VLLB01000014.1"/>
</dbReference>
<name>A0A562QVY1_9BURK</name>
<sequence>MNHCIALLAGLLFGIGLILSGMTNPAKVAAFLDVAGAWDPSLLLVMAGAIGVATPAFRWAARHERTWTGAPIRLPPARRMDPPLVFGSLAFGIGWGISGYCPGPVLASLTIGGAGPWIFVAAMVAGMSVFELVEWWRRAFVSRESPG</sequence>